<evidence type="ECO:0000313" key="2">
    <source>
        <dbReference type="Proteomes" id="UP000244937"/>
    </source>
</evidence>
<reference evidence="1 2" key="1">
    <citation type="submission" date="2018-05" db="EMBL/GenBank/DDBJ databases">
        <title>Genome sequencing of Flavobacterium sp. HYN0049.</title>
        <authorList>
            <person name="Yi H."/>
            <person name="Baek C."/>
        </authorList>
    </citation>
    <scope>NUCLEOTIDE SEQUENCE [LARGE SCALE GENOMIC DNA]</scope>
    <source>
        <strain evidence="1 2">HYN0049</strain>
    </source>
</reference>
<dbReference type="RefSeq" id="WP_108903334.1">
    <property type="nucleotide sequence ID" value="NZ_CP029187.1"/>
</dbReference>
<accession>A0A2S1SGN6</accession>
<sequence>MKKCMHYVMLFLFLAVAGCKDTHEKAKDFVDDYNALAPKMASQSLQSTIAELQPDNTIHIIMVSNVLQNEETKGAIRQALPTIMAEVLGRVSTFNELVAEGVKFKVEYRASDNSVLASTILDAAAVKVLKSKNGDKATAKYSTSNPKAQEMLALVNKTLPITDKKAGTTITKIDIIGEDLVYFVEVDNELKEALKDPEAVAIMKTEISHNPQIMGFLQSGKGYGIRKVRIKYLGSDDKTVAEVLLDKDDMR</sequence>
<organism evidence="1 2">
    <name type="scientific">Flavobacterium pallidum</name>
    <dbReference type="NCBI Taxonomy" id="2172098"/>
    <lineage>
        <taxon>Bacteria</taxon>
        <taxon>Pseudomonadati</taxon>
        <taxon>Bacteroidota</taxon>
        <taxon>Flavobacteriia</taxon>
        <taxon>Flavobacteriales</taxon>
        <taxon>Flavobacteriaceae</taxon>
        <taxon>Flavobacterium</taxon>
    </lineage>
</organism>
<dbReference type="PROSITE" id="PS51257">
    <property type="entry name" value="PROKAR_LIPOPROTEIN"/>
    <property type="match status" value="1"/>
</dbReference>
<name>A0A2S1SGN6_9FLAO</name>
<dbReference type="EMBL" id="CP029187">
    <property type="protein sequence ID" value="AWI25545.1"/>
    <property type="molecule type" value="Genomic_DNA"/>
</dbReference>
<keyword evidence="2" id="KW-1185">Reference proteome</keyword>
<evidence type="ECO:0000313" key="1">
    <source>
        <dbReference type="EMBL" id="AWI25545.1"/>
    </source>
</evidence>
<dbReference type="Proteomes" id="UP000244937">
    <property type="component" value="Chromosome"/>
</dbReference>
<protein>
    <submittedName>
        <fullName evidence="1">Uncharacterized protein</fullName>
    </submittedName>
</protein>
<dbReference type="OrthoDB" id="9823514at2"/>
<gene>
    <name evidence="1" type="ORF">HYN49_06350</name>
</gene>
<dbReference type="KEGG" id="fpal:HYN49_06350"/>
<proteinExistence type="predicted"/>
<dbReference type="AlphaFoldDB" id="A0A2S1SGN6"/>